<organism evidence="4 5">
    <name type="scientific">Lactobacillus apis</name>
    <dbReference type="NCBI Taxonomy" id="303541"/>
    <lineage>
        <taxon>Bacteria</taxon>
        <taxon>Bacillati</taxon>
        <taxon>Bacillota</taxon>
        <taxon>Bacilli</taxon>
        <taxon>Lactobacillales</taxon>
        <taxon>Lactobacillaceae</taxon>
        <taxon>Lactobacillus</taxon>
    </lineage>
</organism>
<evidence type="ECO:0000256" key="2">
    <source>
        <dbReference type="SAM" id="Phobius"/>
    </source>
</evidence>
<dbReference type="Pfam" id="PF07564">
    <property type="entry name" value="DUF1542"/>
    <property type="match status" value="2"/>
</dbReference>
<gene>
    <name evidence="4" type="ORF">JF72_10570B</name>
</gene>
<reference evidence="4 5" key="1">
    <citation type="submission" date="2015-01" db="EMBL/GenBank/DDBJ databases">
        <title>Comparative genomics of the lactic acid bacteria isolated from the honey bee gut.</title>
        <authorList>
            <person name="Ellegaard K.M."/>
            <person name="Tamarit D."/>
            <person name="Javelind E."/>
            <person name="Olofsson T."/>
            <person name="Andersson S.G."/>
            <person name="Vasquez A."/>
        </authorList>
    </citation>
    <scope>NUCLEOTIDE SEQUENCE [LARGE SCALE GENOMIC DNA]</scope>
    <source>
        <strain evidence="4 5">Hma11</strain>
    </source>
</reference>
<dbReference type="InterPro" id="IPR046776">
    <property type="entry name" value="Pectate_lyase_5"/>
</dbReference>
<feature type="region of interest" description="Disordered" evidence="1">
    <location>
        <begin position="251"/>
        <end position="273"/>
    </location>
</feature>
<keyword evidence="2" id="KW-0472">Membrane</keyword>
<name>A0A0F4LP81_9LACO</name>
<feature type="compositionally biased region" description="Acidic residues" evidence="1">
    <location>
        <begin position="487"/>
        <end position="498"/>
    </location>
</feature>
<sequence length="1168" mass="125223">MKSINKSNPTEEVKNTNYRMHKGKKGWLVSYSLLSFVLGGGYIANVATTPVKAAEVETQNSVKSADKELQSQVDEQAISDAKHNATIVLENKANSVKTAINNDQKLSLDEKEAQTATVDSIFNDAKVKVNEAVDLVSVKDIQDTAVANISACYQPRHAKNESITEPIHQTAENIPLVDNAQKPISKKVTVSTYRGLSSFFKTTTSSEGQVAPAGENAKKINTPVNPEENTSLIAVDSTNDKIESAKLTDVVTRNGEQTNTANEATVAGDKDEKRPAFNDLLGQASGKTETSVDVAVPEQVINPDKSISRDVATLAELAAAWNDAAVTYVNVTADITYDANVIFGIRAAGASLVINGNGHTIDMGSQKFQYERISYRRSPVTYLTLTNAHYRQGFTGLTGNAKALVYTQDGSNLAVNLDNIRLSATSSLGSDYHAIRAVMANSSRVTFSGKNVFVIANEVVRGAGSIYIANDSSVVMERTEGAVSGGDGDDDVDPDDPAGVDSESGEFAFTARAAKGSIGEGNQFVMGDRSSNAAGTLKGVSADFPALYRYVYSVKVGDDVSWMQEGFQYFIDGTRAGAGANDATYVFGQNFKLDCPATTRGGAIQLRRNQSMLFNAGTTMRINQRAANRAIINLANNSSVTFISPKELDLSVSGQNDVPAASRRGVVAGSGSLRINNSSIRTWDGTNSSTNMPEGQYTGKFTNMTITNGKATVSSTSGSINPNIMSANTRELQTDAIAPGKVKIQFIDQTGKQVGKDYELPFGEKGTLYEDAYIGQAIPLVSQDIVDHIPAGYMWALGNQIYAGAKADKQSGGSGKGDQGDADGQANIAYVPMDTGSYTYKVYVYGAKQNVTYKYVDVNHPDKVLTPKNIAGTEVDNGLVTANYGNTIDWTNKYYTETNVPAGYHYKIDAANQPATMVVSDNNPTVILYVEGDEQEITPTYLDMTGNALSPANPIVIKGRTGDTITIPDGPEIPGLIATEAILNGTPVSVGSTFEMPNQKDLGVDQKYTLVYKYDDIEKLKQPAREAVKSAAEIAKATIDLDKTLTSVEKNRQKDQVDTILIEALNNINAATTVNGINDARDDGCDRISKVHQSGASLEKQRADAVEEIKQHAAIVKDAIDKDVTLTTAEKNQQKQDVDRVAADIITDINDEDKAPDADSINKLVTEG</sequence>
<proteinExistence type="predicted"/>
<feature type="domain" description="DUF1542" evidence="3">
    <location>
        <begin position="1021"/>
        <end position="1092"/>
    </location>
</feature>
<protein>
    <submittedName>
        <fullName evidence="4">Putative S-layer protein</fullName>
    </submittedName>
</protein>
<dbReference type="RefSeq" id="WP_046307487.1">
    <property type="nucleotide sequence ID" value="NZ_KQ034000.1"/>
</dbReference>
<keyword evidence="2" id="KW-1133">Transmembrane helix</keyword>
<feature type="compositionally biased region" description="Polar residues" evidence="1">
    <location>
        <begin position="254"/>
        <end position="263"/>
    </location>
</feature>
<dbReference type="PATRIC" id="fig|303541.3.peg.1219"/>
<comment type="caution">
    <text evidence="4">The sequence shown here is derived from an EMBL/GenBank/DDBJ whole genome shotgun (WGS) entry which is preliminary data.</text>
</comment>
<dbReference type="HOGENOM" id="CLU_003345_0_0_9"/>
<dbReference type="EMBL" id="JXLG01000007">
    <property type="protein sequence ID" value="KJY60617.1"/>
    <property type="molecule type" value="Genomic_DNA"/>
</dbReference>
<keyword evidence="5" id="KW-1185">Reference proteome</keyword>
<feature type="region of interest" description="Disordered" evidence="1">
    <location>
        <begin position="480"/>
        <end position="503"/>
    </location>
</feature>
<dbReference type="Pfam" id="PF20585">
    <property type="entry name" value="Pectate_lyase_5"/>
    <property type="match status" value="1"/>
</dbReference>
<dbReference type="InterPro" id="IPR011439">
    <property type="entry name" value="DUF1542"/>
</dbReference>
<dbReference type="Proteomes" id="UP000033682">
    <property type="component" value="Unassembled WGS sequence"/>
</dbReference>
<evidence type="ECO:0000313" key="4">
    <source>
        <dbReference type="EMBL" id="KJY60617.1"/>
    </source>
</evidence>
<evidence type="ECO:0000259" key="3">
    <source>
        <dbReference type="Pfam" id="PF07564"/>
    </source>
</evidence>
<feature type="domain" description="DUF1542" evidence="3">
    <location>
        <begin position="81"/>
        <end position="151"/>
    </location>
</feature>
<evidence type="ECO:0000313" key="5">
    <source>
        <dbReference type="Proteomes" id="UP000033682"/>
    </source>
</evidence>
<evidence type="ECO:0000256" key="1">
    <source>
        <dbReference type="SAM" id="MobiDB-lite"/>
    </source>
</evidence>
<keyword evidence="2" id="KW-0812">Transmembrane</keyword>
<dbReference type="AlphaFoldDB" id="A0A0F4LP81"/>
<accession>A0A0F4LP81</accession>
<feature type="transmembrane region" description="Helical" evidence="2">
    <location>
        <begin position="26"/>
        <end position="44"/>
    </location>
</feature>
<feature type="non-terminal residue" evidence="4">
    <location>
        <position position="1168"/>
    </location>
</feature>